<keyword evidence="2" id="KW-0716">Sensory transduction</keyword>
<dbReference type="PANTHER" id="PTHR21137:SF44">
    <property type="entry name" value="ODORANT RECEPTOR 13A-RELATED"/>
    <property type="match status" value="1"/>
</dbReference>
<dbReference type="Pfam" id="PF02949">
    <property type="entry name" value="7tm_6"/>
    <property type="match status" value="1"/>
</dbReference>
<evidence type="ECO:0000256" key="3">
    <source>
        <dbReference type="ARBA" id="ARBA00022692"/>
    </source>
</evidence>
<evidence type="ECO:0000256" key="2">
    <source>
        <dbReference type="ARBA" id="ARBA00022606"/>
    </source>
</evidence>
<dbReference type="EMBL" id="OU893334">
    <property type="protein sequence ID" value="CAG9790950.1"/>
    <property type="molecule type" value="Genomic_DNA"/>
</dbReference>
<keyword evidence="5" id="KW-1133">Transmembrane helix</keyword>
<evidence type="ECO:0000256" key="6">
    <source>
        <dbReference type="ARBA" id="ARBA00023136"/>
    </source>
</evidence>
<evidence type="ECO:0000256" key="7">
    <source>
        <dbReference type="ARBA" id="ARBA00023170"/>
    </source>
</evidence>
<dbReference type="GO" id="GO:0005549">
    <property type="term" value="F:odorant binding"/>
    <property type="evidence" value="ECO:0007669"/>
    <property type="project" value="InterPro"/>
</dbReference>
<evidence type="ECO:0000256" key="4">
    <source>
        <dbReference type="ARBA" id="ARBA00022725"/>
    </source>
</evidence>
<dbReference type="AlphaFoldDB" id="A0A9N9WGL0"/>
<evidence type="ECO:0000313" key="10">
    <source>
        <dbReference type="Proteomes" id="UP001153714"/>
    </source>
</evidence>
<keyword evidence="6" id="KW-0472">Membrane</keyword>
<organism evidence="9 10">
    <name type="scientific">Diatraea saccharalis</name>
    <name type="common">sugarcane borer</name>
    <dbReference type="NCBI Taxonomy" id="40085"/>
    <lineage>
        <taxon>Eukaryota</taxon>
        <taxon>Metazoa</taxon>
        <taxon>Ecdysozoa</taxon>
        <taxon>Arthropoda</taxon>
        <taxon>Hexapoda</taxon>
        <taxon>Insecta</taxon>
        <taxon>Pterygota</taxon>
        <taxon>Neoptera</taxon>
        <taxon>Endopterygota</taxon>
        <taxon>Lepidoptera</taxon>
        <taxon>Glossata</taxon>
        <taxon>Ditrysia</taxon>
        <taxon>Pyraloidea</taxon>
        <taxon>Crambidae</taxon>
        <taxon>Crambinae</taxon>
        <taxon>Diatraea</taxon>
    </lineage>
</organism>
<gene>
    <name evidence="9" type="ORF">DIATSA_LOCUS8593</name>
</gene>
<keyword evidence="7" id="KW-0675">Receptor</keyword>
<dbReference type="GO" id="GO:0007165">
    <property type="term" value="P:signal transduction"/>
    <property type="evidence" value="ECO:0007669"/>
    <property type="project" value="UniProtKB-KW"/>
</dbReference>
<evidence type="ECO:0000256" key="8">
    <source>
        <dbReference type="ARBA" id="ARBA00023224"/>
    </source>
</evidence>
<dbReference type="PANTHER" id="PTHR21137">
    <property type="entry name" value="ODORANT RECEPTOR"/>
    <property type="match status" value="1"/>
</dbReference>
<dbReference type="InterPro" id="IPR004117">
    <property type="entry name" value="7tm6_olfct_rcpt"/>
</dbReference>
<evidence type="ECO:0000313" key="9">
    <source>
        <dbReference type="EMBL" id="CAG9790950.1"/>
    </source>
</evidence>
<keyword evidence="10" id="KW-1185">Reference proteome</keyword>
<sequence length="85" mass="10014">MMSIFGEQIITESRRVGEAAFLSKWHDIDEKAKKTILIIMIRSHKYQKLTAYKFSVISYGSFTKVSLRLVKNIQYFAPEFRLAFF</sequence>
<keyword evidence="4" id="KW-0552">Olfaction</keyword>
<evidence type="ECO:0000256" key="5">
    <source>
        <dbReference type="ARBA" id="ARBA00022989"/>
    </source>
</evidence>
<keyword evidence="3" id="KW-0812">Transmembrane</keyword>
<dbReference type="OrthoDB" id="7540137at2759"/>
<evidence type="ECO:0000256" key="1">
    <source>
        <dbReference type="ARBA" id="ARBA00004141"/>
    </source>
</evidence>
<comment type="subcellular location">
    <subcellularLocation>
        <location evidence="1">Membrane</location>
        <topology evidence="1">Multi-pass membrane protein</topology>
    </subcellularLocation>
</comment>
<dbReference type="Proteomes" id="UP001153714">
    <property type="component" value="Chromosome 3"/>
</dbReference>
<reference evidence="9" key="2">
    <citation type="submission" date="2022-10" db="EMBL/GenBank/DDBJ databases">
        <authorList>
            <consortium name="ENA_rothamsted_submissions"/>
            <consortium name="culmorum"/>
            <person name="King R."/>
        </authorList>
    </citation>
    <scope>NUCLEOTIDE SEQUENCE</scope>
</reference>
<keyword evidence="8" id="KW-0807">Transducer</keyword>
<name>A0A9N9WGL0_9NEOP</name>
<reference evidence="9" key="1">
    <citation type="submission" date="2021-12" db="EMBL/GenBank/DDBJ databases">
        <authorList>
            <person name="King R."/>
        </authorList>
    </citation>
    <scope>NUCLEOTIDE SEQUENCE</scope>
</reference>
<dbReference type="GO" id="GO:0005886">
    <property type="term" value="C:plasma membrane"/>
    <property type="evidence" value="ECO:0007669"/>
    <property type="project" value="TreeGrafter"/>
</dbReference>
<protein>
    <submittedName>
        <fullName evidence="9">Uncharacterized protein</fullName>
    </submittedName>
</protein>
<dbReference type="GO" id="GO:0004984">
    <property type="term" value="F:olfactory receptor activity"/>
    <property type="evidence" value="ECO:0007669"/>
    <property type="project" value="InterPro"/>
</dbReference>
<accession>A0A9N9WGL0</accession>
<proteinExistence type="predicted"/>